<dbReference type="InterPro" id="IPR009057">
    <property type="entry name" value="Homeodomain-like_sf"/>
</dbReference>
<evidence type="ECO:0000313" key="8">
    <source>
        <dbReference type="Proteomes" id="UP001165427"/>
    </source>
</evidence>
<dbReference type="PANTHER" id="PTHR32071">
    <property type="entry name" value="TRANSCRIPTIONAL REGULATORY PROTEIN"/>
    <property type="match status" value="1"/>
</dbReference>
<keyword evidence="5" id="KW-1133">Transmembrane helix</keyword>
<dbReference type="Pfam" id="PF00158">
    <property type="entry name" value="Sigma54_activat"/>
    <property type="match status" value="1"/>
</dbReference>
<reference evidence="7" key="1">
    <citation type="submission" date="2022-04" db="EMBL/GenBank/DDBJ databases">
        <title>Desulfatitalea alkaliphila sp. nov., a novel anaerobic sulfate-reducing bacterium isolated from terrestrial mud volcano, Taman Peninsula, Russia.</title>
        <authorList>
            <person name="Khomyakova M.A."/>
            <person name="Merkel A.Y."/>
            <person name="Slobodkin A.I."/>
        </authorList>
    </citation>
    <scope>NUCLEOTIDE SEQUENCE</scope>
    <source>
        <strain evidence="7">M08but</strain>
    </source>
</reference>
<dbReference type="InterPro" id="IPR025944">
    <property type="entry name" value="Sigma_54_int_dom_CS"/>
</dbReference>
<gene>
    <name evidence="7" type="ORF">MRX98_15450</name>
</gene>
<dbReference type="PROSITE" id="PS00688">
    <property type="entry name" value="SIGMA54_INTERACT_3"/>
    <property type="match status" value="1"/>
</dbReference>
<dbReference type="Pfam" id="PF25601">
    <property type="entry name" value="AAA_lid_14"/>
    <property type="match status" value="1"/>
</dbReference>
<accession>A0AA41R5S6</accession>
<dbReference type="SUPFAM" id="SSF52540">
    <property type="entry name" value="P-loop containing nucleoside triphosphate hydrolases"/>
    <property type="match status" value="1"/>
</dbReference>
<keyword evidence="3" id="KW-0805">Transcription regulation</keyword>
<dbReference type="GO" id="GO:0043565">
    <property type="term" value="F:sequence-specific DNA binding"/>
    <property type="evidence" value="ECO:0007669"/>
    <property type="project" value="InterPro"/>
</dbReference>
<dbReference type="InterPro" id="IPR003593">
    <property type="entry name" value="AAA+_ATPase"/>
</dbReference>
<dbReference type="CDD" id="cd00009">
    <property type="entry name" value="AAA"/>
    <property type="match status" value="1"/>
</dbReference>
<dbReference type="Pfam" id="PF02954">
    <property type="entry name" value="HTH_8"/>
    <property type="match status" value="1"/>
</dbReference>
<keyword evidence="5" id="KW-0472">Membrane</keyword>
<dbReference type="FunFam" id="3.40.50.300:FF:000006">
    <property type="entry name" value="DNA-binding transcriptional regulator NtrC"/>
    <property type="match status" value="1"/>
</dbReference>
<dbReference type="Gene3D" id="1.10.10.60">
    <property type="entry name" value="Homeodomain-like"/>
    <property type="match status" value="1"/>
</dbReference>
<dbReference type="SMART" id="SM00382">
    <property type="entry name" value="AAA"/>
    <property type="match status" value="1"/>
</dbReference>
<evidence type="ECO:0000256" key="1">
    <source>
        <dbReference type="ARBA" id="ARBA00022741"/>
    </source>
</evidence>
<feature type="domain" description="Sigma-54 factor interaction" evidence="6">
    <location>
        <begin position="132"/>
        <end position="356"/>
    </location>
</feature>
<evidence type="ECO:0000256" key="4">
    <source>
        <dbReference type="ARBA" id="ARBA00023163"/>
    </source>
</evidence>
<dbReference type="AlphaFoldDB" id="A0AA41R5S6"/>
<evidence type="ECO:0000256" key="2">
    <source>
        <dbReference type="ARBA" id="ARBA00022840"/>
    </source>
</evidence>
<dbReference type="SUPFAM" id="SSF46689">
    <property type="entry name" value="Homeodomain-like"/>
    <property type="match status" value="1"/>
</dbReference>
<dbReference type="InterPro" id="IPR025662">
    <property type="entry name" value="Sigma_54_int_dom_ATP-bd_1"/>
</dbReference>
<dbReference type="InterPro" id="IPR027417">
    <property type="entry name" value="P-loop_NTPase"/>
</dbReference>
<dbReference type="InterPro" id="IPR002078">
    <property type="entry name" value="Sigma_54_int"/>
</dbReference>
<feature type="transmembrane region" description="Helical" evidence="5">
    <location>
        <begin position="12"/>
        <end position="29"/>
    </location>
</feature>
<organism evidence="7 8">
    <name type="scientific">Desulfatitalea alkaliphila</name>
    <dbReference type="NCBI Taxonomy" id="2929485"/>
    <lineage>
        <taxon>Bacteria</taxon>
        <taxon>Pseudomonadati</taxon>
        <taxon>Thermodesulfobacteriota</taxon>
        <taxon>Desulfobacteria</taxon>
        <taxon>Desulfobacterales</taxon>
        <taxon>Desulfosarcinaceae</taxon>
        <taxon>Desulfatitalea</taxon>
    </lineage>
</organism>
<proteinExistence type="predicted"/>
<dbReference type="PROSITE" id="PS00675">
    <property type="entry name" value="SIGMA54_INTERACT_1"/>
    <property type="match status" value="1"/>
</dbReference>
<name>A0AA41R5S6_9BACT</name>
<dbReference type="Proteomes" id="UP001165427">
    <property type="component" value="Unassembled WGS sequence"/>
</dbReference>
<dbReference type="GO" id="GO:0006355">
    <property type="term" value="P:regulation of DNA-templated transcription"/>
    <property type="evidence" value="ECO:0007669"/>
    <property type="project" value="InterPro"/>
</dbReference>
<dbReference type="PROSITE" id="PS50045">
    <property type="entry name" value="SIGMA54_INTERACT_4"/>
    <property type="match status" value="1"/>
</dbReference>
<dbReference type="Gene3D" id="3.40.50.300">
    <property type="entry name" value="P-loop containing nucleotide triphosphate hydrolases"/>
    <property type="match status" value="1"/>
</dbReference>
<dbReference type="PRINTS" id="PR01590">
    <property type="entry name" value="HTHFIS"/>
</dbReference>
<evidence type="ECO:0000256" key="3">
    <source>
        <dbReference type="ARBA" id="ARBA00023015"/>
    </source>
</evidence>
<dbReference type="InterPro" id="IPR002197">
    <property type="entry name" value="HTH_Fis"/>
</dbReference>
<keyword evidence="4" id="KW-0804">Transcription</keyword>
<keyword evidence="8" id="KW-1185">Reference proteome</keyword>
<sequence length="446" mass="49691">MTMKDLRFNINLYVIIPVIFAGLTILSLLSAYRLTRFYLDRHLPPEWPLLAWGAVLTTLTFACGLLVVKFLIAPVRRFVDRTQTMGVLRDIGMENDPPHATGDPELHRFERVFDQVTEILSKVEARTLFPEIVGQSTAIRAVLNQILKVAPTDAIVLIAGETGTGKELVAHSIHRHSRHQSHPFVAMNCAAIPEGLLESELFGHEKGAFTGAVNRKPGKMELAGAGTLFLDEIGDMPLETQAKMLRALEEKRIVRVGGIHPITVAARFIAATNKNLPEMVQQELFRQDLFYRLNVFVIQLPPLRERREDIPLLAEHLLDQVAPEKHFAPATMHLLTAHAWPGNVRELQNAIQSAAVLAGATIEPNHLPSAILQNITTPLQTPAPPLPNGAAALDERLRTIEKQMIVNALSQTRGVQKQAAEILGIKERSLWHRLKKYEIDAGVFKR</sequence>
<comment type="caution">
    <text evidence="7">The sequence shown here is derived from an EMBL/GenBank/DDBJ whole genome shotgun (WGS) entry which is preliminary data.</text>
</comment>
<dbReference type="RefSeq" id="WP_246911603.1">
    <property type="nucleotide sequence ID" value="NZ_JALJRB010000019.1"/>
</dbReference>
<evidence type="ECO:0000259" key="6">
    <source>
        <dbReference type="PROSITE" id="PS50045"/>
    </source>
</evidence>
<keyword evidence="5" id="KW-0812">Transmembrane</keyword>
<protein>
    <submittedName>
        <fullName evidence="7">Sigma-54 dependent transcriptional regulator</fullName>
    </submittedName>
</protein>
<feature type="transmembrane region" description="Helical" evidence="5">
    <location>
        <begin position="49"/>
        <end position="72"/>
    </location>
</feature>
<evidence type="ECO:0000256" key="5">
    <source>
        <dbReference type="SAM" id="Phobius"/>
    </source>
</evidence>
<keyword evidence="1" id="KW-0547">Nucleotide-binding</keyword>
<dbReference type="Gene3D" id="1.10.8.60">
    <property type="match status" value="1"/>
</dbReference>
<evidence type="ECO:0000313" key="7">
    <source>
        <dbReference type="EMBL" id="MCJ8501978.1"/>
    </source>
</evidence>
<keyword evidence="2" id="KW-0067">ATP-binding</keyword>
<dbReference type="InterPro" id="IPR058031">
    <property type="entry name" value="AAA_lid_NorR"/>
</dbReference>
<dbReference type="GO" id="GO:0005524">
    <property type="term" value="F:ATP binding"/>
    <property type="evidence" value="ECO:0007669"/>
    <property type="project" value="UniProtKB-KW"/>
</dbReference>
<dbReference type="EMBL" id="JALJRB010000019">
    <property type="protein sequence ID" value="MCJ8501978.1"/>
    <property type="molecule type" value="Genomic_DNA"/>
</dbReference>